<evidence type="ECO:0000256" key="6">
    <source>
        <dbReference type="ARBA" id="ARBA00022729"/>
    </source>
</evidence>
<evidence type="ECO:0000259" key="18">
    <source>
        <dbReference type="Pfam" id="PF12810"/>
    </source>
</evidence>
<dbReference type="GeneID" id="114576575"/>
<dbReference type="EnsemblMetazoa" id="XM_028663452.1">
    <property type="protein sequence ID" value="XP_028519253.1"/>
    <property type="gene ID" value="LOC114576575"/>
</dbReference>
<keyword evidence="15" id="KW-0325">Glycoprotein</keyword>
<evidence type="ECO:0000256" key="4">
    <source>
        <dbReference type="ARBA" id="ARBA00022679"/>
    </source>
</evidence>
<evidence type="ECO:0000256" key="11">
    <source>
        <dbReference type="ARBA" id="ARBA00023136"/>
    </source>
</evidence>
<keyword evidence="20" id="KW-1185">Reference proteome</keyword>
<organism evidence="19 20">
    <name type="scientific">Exaiptasia diaphana</name>
    <name type="common">Tropical sea anemone</name>
    <name type="synonym">Aiptasia pulchella</name>
    <dbReference type="NCBI Taxonomy" id="2652724"/>
    <lineage>
        <taxon>Eukaryota</taxon>
        <taxon>Metazoa</taxon>
        <taxon>Cnidaria</taxon>
        <taxon>Anthozoa</taxon>
        <taxon>Hexacorallia</taxon>
        <taxon>Actiniaria</taxon>
        <taxon>Aiptasiidae</taxon>
        <taxon>Exaiptasia</taxon>
    </lineage>
</organism>
<evidence type="ECO:0000256" key="15">
    <source>
        <dbReference type="ARBA" id="ARBA00023180"/>
    </source>
</evidence>
<evidence type="ECO:0000256" key="9">
    <source>
        <dbReference type="ARBA" id="ARBA00022840"/>
    </source>
</evidence>
<evidence type="ECO:0000259" key="17">
    <source>
        <dbReference type="Pfam" id="PF00024"/>
    </source>
</evidence>
<keyword evidence="9" id="KW-0067">ATP-binding</keyword>
<dbReference type="SUPFAM" id="SSF57414">
    <property type="entry name" value="Hairpin loop containing domain-like"/>
    <property type="match status" value="1"/>
</dbReference>
<keyword evidence="10" id="KW-1133">Transmembrane helix</keyword>
<evidence type="ECO:0000256" key="12">
    <source>
        <dbReference type="ARBA" id="ARBA00023137"/>
    </source>
</evidence>
<keyword evidence="14" id="KW-0675">Receptor</keyword>
<dbReference type="InterPro" id="IPR003609">
    <property type="entry name" value="Pan_app"/>
</dbReference>
<comment type="subcellular location">
    <subcellularLocation>
        <location evidence="1">Cell membrane</location>
        <topology evidence="1">Single-pass type I membrane protein</topology>
    </subcellularLocation>
</comment>
<feature type="signal peptide" evidence="16">
    <location>
        <begin position="1"/>
        <end position="21"/>
    </location>
</feature>
<dbReference type="KEGG" id="epa:114576575"/>
<dbReference type="AlphaFoldDB" id="A0A913YW17"/>
<dbReference type="InterPro" id="IPR055163">
    <property type="entry name" value="ALK/LTK-like_GRD"/>
</dbReference>
<dbReference type="GO" id="GO:0004714">
    <property type="term" value="F:transmembrane receptor protein tyrosine kinase activity"/>
    <property type="evidence" value="ECO:0007669"/>
    <property type="project" value="UniProtKB-EC"/>
</dbReference>
<keyword evidence="12" id="KW-0829">Tyrosine-protein kinase</keyword>
<name>A0A913YW17_EXADI</name>
<keyword evidence="3" id="KW-1003">Cell membrane</keyword>
<keyword evidence="6 16" id="KW-0732">Signal</keyword>
<evidence type="ECO:0000256" key="16">
    <source>
        <dbReference type="SAM" id="SignalP"/>
    </source>
</evidence>
<dbReference type="PANTHER" id="PTHR31535:SF3">
    <property type="entry name" value="REGULATORY PROTEIN ZESTE"/>
    <property type="match status" value="1"/>
</dbReference>
<dbReference type="PANTHER" id="PTHR31535">
    <property type="match status" value="1"/>
</dbReference>
<keyword evidence="13" id="KW-1015">Disulfide bond</keyword>
<evidence type="ECO:0000313" key="19">
    <source>
        <dbReference type="EnsemblMetazoa" id="XP_028519253.1"/>
    </source>
</evidence>
<evidence type="ECO:0000256" key="5">
    <source>
        <dbReference type="ARBA" id="ARBA00022692"/>
    </source>
</evidence>
<keyword evidence="11" id="KW-0472">Membrane</keyword>
<keyword evidence="7" id="KW-0547">Nucleotide-binding</keyword>
<evidence type="ECO:0000256" key="13">
    <source>
        <dbReference type="ARBA" id="ARBA00023157"/>
    </source>
</evidence>
<dbReference type="EC" id="2.7.10.1" evidence="2"/>
<evidence type="ECO:0000256" key="2">
    <source>
        <dbReference type="ARBA" id="ARBA00011902"/>
    </source>
</evidence>
<evidence type="ECO:0000313" key="20">
    <source>
        <dbReference type="Proteomes" id="UP000887567"/>
    </source>
</evidence>
<evidence type="ECO:0000256" key="10">
    <source>
        <dbReference type="ARBA" id="ARBA00022989"/>
    </source>
</evidence>
<sequence>MTELPTELFIVLILFQSQVYGLVRTDDQSSSFFKQKNNARVKGHVIKTLNAASFTTCAQLCLVNSLCNSVNFKTRGVCELNDELPNDSNVESDHKVMLGWWISIQMDTFIFTSLGARGQYGPTNSHGYNGSNLEAKVQVEKGIQSWTVPFTGNYIIEAYGASGANGTCSESSCQGWSAGGYGAKITGTFTLKKGTRLKLIVGQEGLLRFPHNYSPGGGGGGSFVVVSDMNTPLIIAGGGGGGGITVNGAARDGDPGQMSTNGSRYGGSHGGGGLRYEKTKKQFSPQLPPFFSSSGAGFKKDGDSAGGTQAQSFLNGGAGGFGDTQGGFGGGGFGLAYSPGGGGGYSGGGVVMDSGVGQAGGGGSINNGYNQVNQAGYNHGDGRILIKLFQ</sequence>
<evidence type="ECO:0000256" key="1">
    <source>
        <dbReference type="ARBA" id="ARBA00004251"/>
    </source>
</evidence>
<keyword evidence="5" id="KW-0812">Transmembrane</keyword>
<protein>
    <recommendedName>
        <fullName evidence="2">receptor protein-tyrosine kinase</fullName>
        <ecNumber evidence="2">2.7.10.1</ecNumber>
    </recommendedName>
</protein>
<dbReference type="GO" id="GO:0005524">
    <property type="term" value="F:ATP binding"/>
    <property type="evidence" value="ECO:0007669"/>
    <property type="project" value="UniProtKB-KW"/>
</dbReference>
<dbReference type="Pfam" id="PF00024">
    <property type="entry name" value="PAN_1"/>
    <property type="match status" value="1"/>
</dbReference>
<feature type="chain" id="PRO_5037619239" description="receptor protein-tyrosine kinase" evidence="16">
    <location>
        <begin position="22"/>
        <end position="390"/>
    </location>
</feature>
<keyword evidence="8" id="KW-0418">Kinase</keyword>
<evidence type="ECO:0000256" key="8">
    <source>
        <dbReference type="ARBA" id="ARBA00022777"/>
    </source>
</evidence>
<proteinExistence type="predicted"/>
<dbReference type="Pfam" id="PF12810">
    <property type="entry name" value="ALK_LTK_GRD"/>
    <property type="match status" value="1"/>
</dbReference>
<evidence type="ECO:0000256" key="3">
    <source>
        <dbReference type="ARBA" id="ARBA00022475"/>
    </source>
</evidence>
<dbReference type="OMA" id="WISIQMD"/>
<dbReference type="OrthoDB" id="73209at2759"/>
<feature type="domain" description="Apple" evidence="17">
    <location>
        <begin position="33"/>
        <end position="96"/>
    </location>
</feature>
<dbReference type="Proteomes" id="UP000887567">
    <property type="component" value="Unplaced"/>
</dbReference>
<keyword evidence="4" id="KW-0808">Transferase</keyword>
<evidence type="ECO:0000256" key="14">
    <source>
        <dbReference type="ARBA" id="ARBA00023170"/>
    </source>
</evidence>
<dbReference type="RefSeq" id="XP_028519253.1">
    <property type="nucleotide sequence ID" value="XM_028663452.1"/>
</dbReference>
<dbReference type="Gene3D" id="3.50.4.10">
    <property type="entry name" value="Hepatocyte Growth Factor"/>
    <property type="match status" value="1"/>
</dbReference>
<dbReference type="GO" id="GO:0005886">
    <property type="term" value="C:plasma membrane"/>
    <property type="evidence" value="ECO:0007669"/>
    <property type="project" value="UniProtKB-SubCell"/>
</dbReference>
<reference evidence="19" key="1">
    <citation type="submission" date="2022-11" db="UniProtKB">
        <authorList>
            <consortium name="EnsemblMetazoa"/>
        </authorList>
    </citation>
    <scope>IDENTIFICATION</scope>
</reference>
<accession>A0A913YW17</accession>
<feature type="domain" description="ALK/LTK-like glycine-rich" evidence="18">
    <location>
        <begin position="151"/>
        <end position="377"/>
    </location>
</feature>
<evidence type="ECO:0000256" key="7">
    <source>
        <dbReference type="ARBA" id="ARBA00022741"/>
    </source>
</evidence>